<evidence type="ECO:0000256" key="1">
    <source>
        <dbReference type="SAM" id="MobiDB-lite"/>
    </source>
</evidence>
<feature type="compositionally biased region" description="Polar residues" evidence="1">
    <location>
        <begin position="78"/>
        <end position="92"/>
    </location>
</feature>
<dbReference type="EMBL" id="LSSN01002151">
    <property type="protein sequence ID" value="OMJ17055.1"/>
    <property type="molecule type" value="Genomic_DNA"/>
</dbReference>
<evidence type="ECO:0000313" key="2">
    <source>
        <dbReference type="EMBL" id="OMJ17055.1"/>
    </source>
</evidence>
<evidence type="ECO:0000313" key="3">
    <source>
        <dbReference type="Proteomes" id="UP000187283"/>
    </source>
</evidence>
<proteinExistence type="predicted"/>
<name>A0A1R1XR17_9FUNG</name>
<sequence length="112" mass="12529">MNYIPPPLNDTASITVNKAESALYGIQLTFAQATRPVEYYVRRRIQESPGIDIREDHEALFSSTMKLLLSSSKSVTTPRTSTKTSAEAVSSKTTERQPNFRGRCRCGTRESQ</sequence>
<keyword evidence="3" id="KW-1185">Reference proteome</keyword>
<gene>
    <name evidence="2" type="ORF">AYI70_g6214</name>
</gene>
<reference evidence="2 3" key="1">
    <citation type="submission" date="2017-01" db="EMBL/GenBank/DDBJ databases">
        <authorList>
            <person name="Mah S.A."/>
            <person name="Swanson W.J."/>
            <person name="Moy G.W."/>
            <person name="Vacquier V.D."/>
        </authorList>
    </citation>
    <scope>NUCLEOTIDE SEQUENCE [LARGE SCALE GENOMIC DNA]</scope>
    <source>
        <strain evidence="2 3">GSMNP</strain>
    </source>
</reference>
<protein>
    <submittedName>
        <fullName evidence="2">Uncharacterized protein</fullName>
    </submittedName>
</protein>
<dbReference type="AlphaFoldDB" id="A0A1R1XR17"/>
<organism evidence="2 3">
    <name type="scientific">Smittium culicis</name>
    <dbReference type="NCBI Taxonomy" id="133412"/>
    <lineage>
        <taxon>Eukaryota</taxon>
        <taxon>Fungi</taxon>
        <taxon>Fungi incertae sedis</taxon>
        <taxon>Zoopagomycota</taxon>
        <taxon>Kickxellomycotina</taxon>
        <taxon>Harpellomycetes</taxon>
        <taxon>Harpellales</taxon>
        <taxon>Legeriomycetaceae</taxon>
        <taxon>Smittium</taxon>
    </lineage>
</organism>
<comment type="caution">
    <text evidence="2">The sequence shown here is derived from an EMBL/GenBank/DDBJ whole genome shotgun (WGS) entry which is preliminary data.</text>
</comment>
<accession>A0A1R1XR17</accession>
<feature type="region of interest" description="Disordered" evidence="1">
    <location>
        <begin position="72"/>
        <end position="112"/>
    </location>
</feature>
<dbReference type="Proteomes" id="UP000187283">
    <property type="component" value="Unassembled WGS sequence"/>
</dbReference>